<keyword evidence="3 6" id="KW-0808">Transferase</keyword>
<name>A0A495VES5_9GAMM</name>
<dbReference type="InterPro" id="IPR019878">
    <property type="entry name" value="DapC_beta/gammaproteobac"/>
</dbReference>
<dbReference type="Proteomes" id="UP000274556">
    <property type="component" value="Unassembled WGS sequence"/>
</dbReference>
<dbReference type="Gene3D" id="3.90.1150.10">
    <property type="entry name" value="Aspartate Aminotransferase, domain 1"/>
    <property type="match status" value="1"/>
</dbReference>
<keyword evidence="2 6" id="KW-0032">Aminotransferase</keyword>
<dbReference type="AlphaFoldDB" id="A0A495VES5"/>
<dbReference type="InterPro" id="IPR050881">
    <property type="entry name" value="LL-DAP_aminotransferase"/>
</dbReference>
<dbReference type="GO" id="GO:0009016">
    <property type="term" value="F:succinyldiaminopimelate transaminase activity"/>
    <property type="evidence" value="ECO:0007669"/>
    <property type="project" value="InterPro"/>
</dbReference>
<evidence type="ECO:0000259" key="5">
    <source>
        <dbReference type="Pfam" id="PF00155"/>
    </source>
</evidence>
<feature type="region of interest" description="Disordered" evidence="4">
    <location>
        <begin position="82"/>
        <end position="121"/>
    </location>
</feature>
<dbReference type="GO" id="GO:0009089">
    <property type="term" value="P:lysine biosynthetic process via diaminopimelate"/>
    <property type="evidence" value="ECO:0007669"/>
    <property type="project" value="InterPro"/>
</dbReference>
<dbReference type="SUPFAM" id="SSF53383">
    <property type="entry name" value="PLP-dependent transferases"/>
    <property type="match status" value="1"/>
</dbReference>
<evidence type="ECO:0000256" key="4">
    <source>
        <dbReference type="SAM" id="MobiDB-lite"/>
    </source>
</evidence>
<dbReference type="InterPro" id="IPR015424">
    <property type="entry name" value="PyrdxlP-dep_Trfase"/>
</dbReference>
<dbReference type="PANTHER" id="PTHR42832">
    <property type="entry name" value="AMINO ACID AMINOTRANSFERASE"/>
    <property type="match status" value="1"/>
</dbReference>
<feature type="domain" description="Aminotransferase class I/classII large" evidence="5">
    <location>
        <begin position="184"/>
        <end position="537"/>
    </location>
</feature>
<comment type="cofactor">
    <cofactor evidence="1">
        <name>pyridoxal 5'-phosphate</name>
        <dbReference type="ChEBI" id="CHEBI:597326"/>
    </cofactor>
</comment>
<dbReference type="Pfam" id="PF00155">
    <property type="entry name" value="Aminotran_1_2"/>
    <property type="match status" value="1"/>
</dbReference>
<dbReference type="CDD" id="cd00609">
    <property type="entry name" value="AAT_like"/>
    <property type="match status" value="1"/>
</dbReference>
<evidence type="ECO:0000313" key="6">
    <source>
        <dbReference type="EMBL" id="RKT46897.1"/>
    </source>
</evidence>
<evidence type="ECO:0000256" key="3">
    <source>
        <dbReference type="ARBA" id="ARBA00022679"/>
    </source>
</evidence>
<reference evidence="6 7" key="1">
    <citation type="submission" date="2018-10" db="EMBL/GenBank/DDBJ databases">
        <title>Genomic Encyclopedia of Archaeal and Bacterial Type Strains, Phase II (KMG-II): from individual species to whole genera.</title>
        <authorList>
            <person name="Goeker M."/>
        </authorList>
    </citation>
    <scope>NUCLEOTIDE SEQUENCE [LARGE SCALE GENOMIC DNA]</scope>
    <source>
        <strain evidence="6 7">DSM 235</strain>
    </source>
</reference>
<evidence type="ECO:0000313" key="7">
    <source>
        <dbReference type="Proteomes" id="UP000274556"/>
    </source>
</evidence>
<gene>
    <name evidence="6" type="ORF">BDD21_4438</name>
</gene>
<dbReference type="Gene3D" id="3.40.640.10">
    <property type="entry name" value="Type I PLP-dependent aspartate aminotransferase-like (Major domain)"/>
    <property type="match status" value="1"/>
</dbReference>
<proteinExistence type="predicted"/>
<dbReference type="InterPro" id="IPR015421">
    <property type="entry name" value="PyrdxlP-dep_Trfase_major"/>
</dbReference>
<accession>A0A495VES5</accession>
<protein>
    <submittedName>
        <fullName evidence="6">Succinyldiaminopimelate aminotransferase</fullName>
    </submittedName>
</protein>
<dbReference type="PANTHER" id="PTHR42832:SF3">
    <property type="entry name" value="L-GLUTAMINE--4-(METHYLSULFANYL)-2-OXOBUTANOATE AMINOTRANSFERASE"/>
    <property type="match status" value="1"/>
</dbReference>
<dbReference type="EMBL" id="RBXL01000001">
    <property type="protein sequence ID" value="RKT46897.1"/>
    <property type="molecule type" value="Genomic_DNA"/>
</dbReference>
<evidence type="ECO:0000256" key="2">
    <source>
        <dbReference type="ARBA" id="ARBA00022576"/>
    </source>
</evidence>
<dbReference type="InterPro" id="IPR015422">
    <property type="entry name" value="PyrdxlP-dep_Trfase_small"/>
</dbReference>
<dbReference type="InterPro" id="IPR004839">
    <property type="entry name" value="Aminotransferase_I/II_large"/>
</dbReference>
<keyword evidence="7" id="KW-1185">Reference proteome</keyword>
<comment type="caution">
    <text evidence="6">The sequence shown here is derived from an EMBL/GenBank/DDBJ whole genome shotgun (WGS) entry which is preliminary data.</text>
</comment>
<sequence>MARIDSLLRVDQLERIAVRIATKERAPTRAAEGIWETCSLEPPGDRVQAAHPHREMAVAAAVLGTARNRIRVRQLEQVDLPIADPKPRPRKGQIRTLGSKLKLQNPLIERKRPSGIGDNQTDMMDGADQRHRIPLGMEPAWTFAYTIPPTQDDPMNPDIGRLQPYPFERLAALKSGLIPPADRDHIALSIGEPKHPTPALVTDALIAHLHQLSVYPTTRGIPALRETIAAWLSKRFKLGSVDSTGTGALGIDPDTQILPVNGTREALFAFAQAVIDRSRDALVLMPNPFYQIYEGAAFLAGAQPRYLACDATNGFVPDFEAVDDATWRDCRLLYICSPGNPTGALLDHATYARLIALAHRHDFVIASDECYSELYLDEADPPLGLLQVSAAIGNAAFSRCIVFHSLSKRSNAPGLRSGFVAGDAELIRDFFAYRTYHGCAMPLPHQQASIAAWSDEAHVRENRRLYREKFDAVLEILGDALALAPPKAGFYLWPETPIPDTDFAARLFAEENLTVLPGRFLSRVVDGADPGMNRIRLALVPPLDECVDAAHRIRRCLERIQ</sequence>
<organism evidence="6 7">
    <name type="scientific">Thiocapsa rosea</name>
    <dbReference type="NCBI Taxonomy" id="69360"/>
    <lineage>
        <taxon>Bacteria</taxon>
        <taxon>Pseudomonadati</taxon>
        <taxon>Pseudomonadota</taxon>
        <taxon>Gammaproteobacteria</taxon>
        <taxon>Chromatiales</taxon>
        <taxon>Chromatiaceae</taxon>
        <taxon>Thiocapsa</taxon>
    </lineage>
</organism>
<evidence type="ECO:0000256" key="1">
    <source>
        <dbReference type="ARBA" id="ARBA00001933"/>
    </source>
</evidence>
<dbReference type="NCBIfam" id="TIGR03538">
    <property type="entry name" value="DapC_gpp"/>
    <property type="match status" value="1"/>
</dbReference>
<dbReference type="GO" id="GO:0030170">
    <property type="term" value="F:pyridoxal phosphate binding"/>
    <property type="evidence" value="ECO:0007669"/>
    <property type="project" value="InterPro"/>
</dbReference>